<proteinExistence type="inferred from homology"/>
<dbReference type="InterPro" id="IPR036291">
    <property type="entry name" value="NAD(P)-bd_dom_sf"/>
</dbReference>
<evidence type="ECO:0000256" key="2">
    <source>
        <dbReference type="ARBA" id="ARBA00023002"/>
    </source>
</evidence>
<evidence type="ECO:0000256" key="1">
    <source>
        <dbReference type="ARBA" id="ARBA00006484"/>
    </source>
</evidence>
<name>A0A9W8M1W9_9FUNG</name>
<protein>
    <recommendedName>
        <fullName evidence="6">NAD(P)-binding protein</fullName>
    </recommendedName>
</protein>
<dbReference type="SUPFAM" id="SSF51735">
    <property type="entry name" value="NAD(P)-binding Rossmann-fold domains"/>
    <property type="match status" value="1"/>
</dbReference>
<feature type="transmembrane region" description="Helical" evidence="3">
    <location>
        <begin position="18"/>
        <end position="38"/>
    </location>
</feature>
<evidence type="ECO:0000313" key="4">
    <source>
        <dbReference type="EMBL" id="KAJ2850892.1"/>
    </source>
</evidence>
<dbReference type="OrthoDB" id="10253736at2759"/>
<keyword evidence="3" id="KW-0472">Membrane</keyword>
<keyword evidence="2" id="KW-0560">Oxidoreductase</keyword>
<keyword evidence="3" id="KW-0812">Transmembrane</keyword>
<dbReference type="EMBL" id="JANBUW010000021">
    <property type="protein sequence ID" value="KAJ2850892.1"/>
    <property type="molecule type" value="Genomic_DNA"/>
</dbReference>
<dbReference type="InterPro" id="IPR002347">
    <property type="entry name" value="SDR_fam"/>
</dbReference>
<keyword evidence="5" id="KW-1185">Reference proteome</keyword>
<organism evidence="4 5">
    <name type="scientific">Coemansia brasiliensis</name>
    <dbReference type="NCBI Taxonomy" id="2650707"/>
    <lineage>
        <taxon>Eukaryota</taxon>
        <taxon>Fungi</taxon>
        <taxon>Fungi incertae sedis</taxon>
        <taxon>Zoopagomycota</taxon>
        <taxon>Kickxellomycotina</taxon>
        <taxon>Kickxellomycetes</taxon>
        <taxon>Kickxellales</taxon>
        <taxon>Kickxellaceae</taxon>
        <taxon>Coemansia</taxon>
    </lineage>
</organism>
<dbReference type="Gene3D" id="3.40.50.720">
    <property type="entry name" value="NAD(P)-binding Rossmann-like Domain"/>
    <property type="match status" value="1"/>
</dbReference>
<feature type="transmembrane region" description="Helical" evidence="3">
    <location>
        <begin position="44"/>
        <end position="64"/>
    </location>
</feature>
<dbReference type="Pfam" id="PF00106">
    <property type="entry name" value="adh_short"/>
    <property type="match status" value="1"/>
</dbReference>
<dbReference type="PANTHER" id="PTHR24322">
    <property type="entry name" value="PKSB"/>
    <property type="match status" value="1"/>
</dbReference>
<dbReference type="PANTHER" id="PTHR24322:SF736">
    <property type="entry name" value="RETINOL DEHYDROGENASE 10"/>
    <property type="match status" value="1"/>
</dbReference>
<comment type="similarity">
    <text evidence="1">Belongs to the short-chain dehydrogenases/reductases (SDR) family.</text>
</comment>
<evidence type="ECO:0008006" key="6">
    <source>
        <dbReference type="Google" id="ProtNLM"/>
    </source>
</evidence>
<dbReference type="PRINTS" id="PR00081">
    <property type="entry name" value="GDHRDH"/>
</dbReference>
<sequence length="334" mass="36316">MLAQSVPVGANIDTMASLLNLAISAPACALLVTAFAYFQNYLSHLWYIVYIALFALRFSAKLLASLQQPSKVDWSKQVVVLTGGAHGIGLCLLHKLTAAGAQVAVIDILDAPKQLSENVSFYKCDLSDSQQLDATLDQIEAKLGAPTMLINNAGTVCPRLVHEHSAADVERVLGVNLIAPVQITRRLLPGMIKAPSAHIIFIASALSFIGVPQLSTYTASKAGLALFYESLKLELRHRLQAAHVKTTAFFPSKVQSGMFNGLLLPKWLSPELPTSVVADRIFAALESSESGEVYMPVFASLSPLYMFFPQLARDLINWLSNSIDTMRYFTGYTV</sequence>
<dbReference type="AlphaFoldDB" id="A0A9W8M1W9"/>
<evidence type="ECO:0000313" key="5">
    <source>
        <dbReference type="Proteomes" id="UP001139887"/>
    </source>
</evidence>
<gene>
    <name evidence="4" type="ORF">IWW36_001518</name>
</gene>
<dbReference type="GO" id="GO:0016616">
    <property type="term" value="F:oxidoreductase activity, acting on the CH-OH group of donors, NAD or NADP as acceptor"/>
    <property type="evidence" value="ECO:0007669"/>
    <property type="project" value="TreeGrafter"/>
</dbReference>
<comment type="caution">
    <text evidence="4">The sequence shown here is derived from an EMBL/GenBank/DDBJ whole genome shotgun (WGS) entry which is preliminary data.</text>
</comment>
<reference evidence="4" key="1">
    <citation type="submission" date="2022-07" db="EMBL/GenBank/DDBJ databases">
        <title>Phylogenomic reconstructions and comparative analyses of Kickxellomycotina fungi.</title>
        <authorList>
            <person name="Reynolds N.K."/>
            <person name="Stajich J.E."/>
            <person name="Barry K."/>
            <person name="Grigoriev I.V."/>
            <person name="Crous P."/>
            <person name="Smith M.E."/>
        </authorList>
    </citation>
    <scope>NUCLEOTIDE SEQUENCE</scope>
    <source>
        <strain evidence="4">NRRL 1566</strain>
    </source>
</reference>
<keyword evidence="3" id="KW-1133">Transmembrane helix</keyword>
<accession>A0A9W8M1W9</accession>
<evidence type="ECO:0000256" key="3">
    <source>
        <dbReference type="SAM" id="Phobius"/>
    </source>
</evidence>
<dbReference type="Proteomes" id="UP001139887">
    <property type="component" value="Unassembled WGS sequence"/>
</dbReference>